<dbReference type="EMBL" id="JALDAY010000015">
    <property type="protein sequence ID" value="MCI3277457.1"/>
    <property type="molecule type" value="Genomic_DNA"/>
</dbReference>
<dbReference type="RefSeq" id="WP_242775175.1">
    <property type="nucleotide sequence ID" value="NZ_JALDAY010000015.1"/>
</dbReference>
<evidence type="ECO:0000313" key="3">
    <source>
        <dbReference type="Proteomes" id="UP001165269"/>
    </source>
</evidence>
<evidence type="ECO:0000256" key="1">
    <source>
        <dbReference type="SAM" id="MobiDB-lite"/>
    </source>
</evidence>
<protein>
    <submittedName>
        <fullName evidence="2">Helix-turn-helix domain-containing protein</fullName>
    </submittedName>
</protein>
<gene>
    <name evidence="2" type="ORF">MQP27_40955</name>
</gene>
<organism evidence="2 3">
    <name type="scientific">Streptomyces cylindrosporus</name>
    <dbReference type="NCBI Taxonomy" id="2927583"/>
    <lineage>
        <taxon>Bacteria</taxon>
        <taxon>Bacillati</taxon>
        <taxon>Actinomycetota</taxon>
        <taxon>Actinomycetes</taxon>
        <taxon>Kitasatosporales</taxon>
        <taxon>Streptomycetaceae</taxon>
        <taxon>Streptomyces</taxon>
    </lineage>
</organism>
<reference evidence="2" key="1">
    <citation type="submission" date="2022-03" db="EMBL/GenBank/DDBJ databases">
        <title>Streptomyces 7R015 and 7R016 isolated from Barleria lupulina in Thailand.</title>
        <authorList>
            <person name="Kanchanasin P."/>
            <person name="Phongsopitanun W."/>
            <person name="Tanasupawat S."/>
        </authorList>
    </citation>
    <scope>NUCLEOTIDE SEQUENCE</scope>
    <source>
        <strain evidence="2">7R015</strain>
    </source>
</reference>
<name>A0ABS9YJM8_9ACTN</name>
<proteinExistence type="predicted"/>
<comment type="caution">
    <text evidence="2">The sequence shown here is derived from an EMBL/GenBank/DDBJ whole genome shotgun (WGS) entry which is preliminary data.</text>
</comment>
<evidence type="ECO:0000313" key="2">
    <source>
        <dbReference type="EMBL" id="MCI3277457.1"/>
    </source>
</evidence>
<sequence>MATRDLGPPGYGALIRLAREAQGISPETAAARMPFTFSGSSWRQIEAGYRGTGANRKQVSGKPSTVAAMARTVGVTADRLQEHHEEAAAILREMELQEAQQTRAAEDALRSAPAHVRRMIDAALEDVDPEDRAEVLRQMATDYDAVTKRRGTQSPPARRPRRTG</sequence>
<dbReference type="Proteomes" id="UP001165269">
    <property type="component" value="Unassembled WGS sequence"/>
</dbReference>
<feature type="region of interest" description="Disordered" evidence="1">
    <location>
        <begin position="139"/>
        <end position="164"/>
    </location>
</feature>
<keyword evidence="3" id="KW-1185">Reference proteome</keyword>
<accession>A0ABS9YJM8</accession>
<dbReference type="Pfam" id="PF13560">
    <property type="entry name" value="HTH_31"/>
    <property type="match status" value="1"/>
</dbReference>